<dbReference type="Proteomes" id="UP000663836">
    <property type="component" value="Unassembled WGS sequence"/>
</dbReference>
<sequence length="203" mass="23082">IATDQHGCSRGFAFVNFADSSMAQTAIAKLNGISLDDGKQLCVCFFKNKKDREEELRTAYIKSCENRNLYISNLDESIDDEKLKEAFSHYGKITSAKVMIKHGRSQGYGFVCFSTADEANKAINEMNGKELCLKPIFVTINKRSRQTRASSCNRYPPRIPTIRTLSTARSQPQSQSYYGLQPLNNTRRQVTVNRQYPLRARFD</sequence>
<feature type="domain" description="RRM" evidence="8">
    <location>
        <begin position="67"/>
        <end position="143"/>
    </location>
</feature>
<feature type="domain" description="RRM" evidence="8">
    <location>
        <begin position="1"/>
        <end position="48"/>
    </location>
</feature>
<dbReference type="InterPro" id="IPR035979">
    <property type="entry name" value="RBD_domain_sf"/>
</dbReference>
<evidence type="ECO:0000256" key="2">
    <source>
        <dbReference type="ARBA" id="ARBA00004496"/>
    </source>
</evidence>
<dbReference type="PANTHER" id="PTHR48027">
    <property type="entry name" value="HETEROGENEOUS NUCLEAR RIBONUCLEOPROTEIN 87F-RELATED"/>
    <property type="match status" value="1"/>
</dbReference>
<dbReference type="GO" id="GO:0005737">
    <property type="term" value="C:cytoplasm"/>
    <property type="evidence" value="ECO:0007669"/>
    <property type="project" value="UniProtKB-SubCell"/>
</dbReference>
<evidence type="ECO:0000256" key="7">
    <source>
        <dbReference type="PROSITE-ProRule" id="PRU00176"/>
    </source>
</evidence>
<organism evidence="9 10">
    <name type="scientific">Rotaria sordida</name>
    <dbReference type="NCBI Taxonomy" id="392033"/>
    <lineage>
        <taxon>Eukaryota</taxon>
        <taxon>Metazoa</taxon>
        <taxon>Spiralia</taxon>
        <taxon>Gnathifera</taxon>
        <taxon>Rotifera</taxon>
        <taxon>Eurotatoria</taxon>
        <taxon>Bdelloidea</taxon>
        <taxon>Philodinida</taxon>
        <taxon>Philodinidae</taxon>
        <taxon>Rotaria</taxon>
    </lineage>
</organism>
<evidence type="ECO:0000313" key="9">
    <source>
        <dbReference type="EMBL" id="CAF4165214.1"/>
    </source>
</evidence>
<dbReference type="EMBL" id="CAJOBD010011283">
    <property type="protein sequence ID" value="CAF4165214.1"/>
    <property type="molecule type" value="Genomic_DNA"/>
</dbReference>
<evidence type="ECO:0000313" key="10">
    <source>
        <dbReference type="Proteomes" id="UP000663836"/>
    </source>
</evidence>
<accession>A0A819YYA6</accession>
<dbReference type="SUPFAM" id="SSF54928">
    <property type="entry name" value="RNA-binding domain, RBD"/>
    <property type="match status" value="2"/>
</dbReference>
<dbReference type="SMART" id="SM00360">
    <property type="entry name" value="RRM"/>
    <property type="match status" value="1"/>
</dbReference>
<dbReference type="GO" id="GO:0003723">
    <property type="term" value="F:RNA binding"/>
    <property type="evidence" value="ECO:0007669"/>
    <property type="project" value="UniProtKB-UniRule"/>
</dbReference>
<keyword evidence="4" id="KW-0677">Repeat</keyword>
<keyword evidence="6" id="KW-0539">Nucleus</keyword>
<proteinExistence type="predicted"/>
<evidence type="ECO:0000256" key="4">
    <source>
        <dbReference type="ARBA" id="ARBA00022737"/>
    </source>
</evidence>
<name>A0A819YYA6_9BILA</name>
<keyword evidence="5 7" id="KW-0694">RNA-binding</keyword>
<dbReference type="Gene3D" id="3.30.70.330">
    <property type="match status" value="2"/>
</dbReference>
<feature type="non-terminal residue" evidence="9">
    <location>
        <position position="1"/>
    </location>
</feature>
<reference evidence="9" key="1">
    <citation type="submission" date="2021-02" db="EMBL/GenBank/DDBJ databases">
        <authorList>
            <person name="Nowell W R."/>
        </authorList>
    </citation>
    <scope>NUCLEOTIDE SEQUENCE</scope>
</reference>
<dbReference type="InterPro" id="IPR052462">
    <property type="entry name" value="SLIRP/GR-RBP-like"/>
</dbReference>
<dbReference type="CDD" id="cd00590">
    <property type="entry name" value="RRM_SF"/>
    <property type="match status" value="1"/>
</dbReference>
<dbReference type="InterPro" id="IPR000504">
    <property type="entry name" value="RRM_dom"/>
</dbReference>
<dbReference type="FunFam" id="3.30.70.330:FF:000651">
    <property type="entry name" value="Poly(A) binding protein cytoplasmic 1 like"/>
    <property type="match status" value="1"/>
</dbReference>
<evidence type="ECO:0000259" key="8">
    <source>
        <dbReference type="PROSITE" id="PS50102"/>
    </source>
</evidence>
<keyword evidence="3" id="KW-0963">Cytoplasm</keyword>
<dbReference type="Pfam" id="PF00076">
    <property type="entry name" value="RRM_1"/>
    <property type="match status" value="2"/>
</dbReference>
<comment type="subcellular location">
    <subcellularLocation>
        <location evidence="2">Cytoplasm</location>
    </subcellularLocation>
    <subcellularLocation>
        <location evidence="1">Nucleus</location>
    </subcellularLocation>
</comment>
<evidence type="ECO:0000256" key="1">
    <source>
        <dbReference type="ARBA" id="ARBA00004123"/>
    </source>
</evidence>
<comment type="caution">
    <text evidence="9">The sequence shown here is derived from an EMBL/GenBank/DDBJ whole genome shotgun (WGS) entry which is preliminary data.</text>
</comment>
<dbReference type="GO" id="GO:0005634">
    <property type="term" value="C:nucleus"/>
    <property type="evidence" value="ECO:0007669"/>
    <property type="project" value="UniProtKB-SubCell"/>
</dbReference>
<dbReference type="InterPro" id="IPR012677">
    <property type="entry name" value="Nucleotide-bd_a/b_plait_sf"/>
</dbReference>
<evidence type="ECO:0000256" key="6">
    <source>
        <dbReference type="ARBA" id="ARBA00023242"/>
    </source>
</evidence>
<evidence type="ECO:0000256" key="3">
    <source>
        <dbReference type="ARBA" id="ARBA00022490"/>
    </source>
</evidence>
<dbReference type="PROSITE" id="PS50102">
    <property type="entry name" value="RRM"/>
    <property type="match status" value="2"/>
</dbReference>
<protein>
    <recommendedName>
        <fullName evidence="8">RRM domain-containing protein</fullName>
    </recommendedName>
</protein>
<dbReference type="AlphaFoldDB" id="A0A819YYA6"/>
<gene>
    <name evidence="9" type="ORF">JBS370_LOCUS34716</name>
</gene>
<evidence type="ECO:0000256" key="5">
    <source>
        <dbReference type="ARBA" id="ARBA00022884"/>
    </source>
</evidence>